<accession>A0A8J8GUF3</accession>
<sequence length="257" mass="28992">MDEDLSEMRTVQAAETAFDIVEYLQTENGAKLHEIAEALDLANSTVYHHLNTLLKRRYVTRDGDTYHPGLEFLNVGGLVRDRRRVNRLSESFVEALAEETGEQVQFIVEENGFGYHVYTATGEHATSIDSRPGKRIYLHANAAGKAIIAHDSEERLDEIIDTVGLPALTDHTITDREELLAELEEVRERGYAYNWEEHVEGYCGIAVPIQPEDEVLGALALGGPVERIKNEQSKEALTQRLRETGNEFELELKFPDL</sequence>
<dbReference type="SUPFAM" id="SSF46785">
    <property type="entry name" value="Winged helix' DNA-binding domain"/>
    <property type="match status" value="1"/>
</dbReference>
<dbReference type="RefSeq" id="WP_174703320.1">
    <property type="nucleotide sequence ID" value="NZ_JABURA010000003.1"/>
</dbReference>
<dbReference type="InterPro" id="IPR011991">
    <property type="entry name" value="ArsR-like_HTH"/>
</dbReference>
<evidence type="ECO:0000256" key="3">
    <source>
        <dbReference type="ARBA" id="ARBA00023163"/>
    </source>
</evidence>
<reference evidence="6" key="1">
    <citation type="submission" date="2020-06" db="EMBL/GenBank/DDBJ databases">
        <title>Haloterrigena sp. nov., an extremely halophilic archaeon isolated from a saline sediment.</title>
        <authorList>
            <person name="Liu B.-B."/>
        </authorList>
    </citation>
    <scope>NUCLEOTIDE SEQUENCE</scope>
    <source>
        <strain evidence="6">SYSU A121-1</strain>
    </source>
</reference>
<protein>
    <submittedName>
        <fullName evidence="6">IclR family transcriptional regulator</fullName>
    </submittedName>
</protein>
<dbReference type="PANTHER" id="PTHR30136">
    <property type="entry name" value="HELIX-TURN-HELIX TRANSCRIPTIONAL REGULATOR, ICLR FAMILY"/>
    <property type="match status" value="1"/>
</dbReference>
<dbReference type="InterPro" id="IPR029016">
    <property type="entry name" value="GAF-like_dom_sf"/>
</dbReference>
<dbReference type="Proteomes" id="UP000728647">
    <property type="component" value="Unassembled WGS sequence"/>
</dbReference>
<feature type="domain" description="HTH iclR-type" evidence="4">
    <location>
        <begin position="11"/>
        <end position="70"/>
    </location>
</feature>
<dbReference type="GO" id="GO:0003677">
    <property type="term" value="F:DNA binding"/>
    <property type="evidence" value="ECO:0007669"/>
    <property type="project" value="UniProtKB-KW"/>
</dbReference>
<dbReference type="GO" id="GO:0045892">
    <property type="term" value="P:negative regulation of DNA-templated transcription"/>
    <property type="evidence" value="ECO:0007669"/>
    <property type="project" value="TreeGrafter"/>
</dbReference>
<evidence type="ECO:0000256" key="1">
    <source>
        <dbReference type="ARBA" id="ARBA00023015"/>
    </source>
</evidence>
<evidence type="ECO:0000259" key="4">
    <source>
        <dbReference type="PROSITE" id="PS51077"/>
    </source>
</evidence>
<dbReference type="AlphaFoldDB" id="A0A8J8GUF3"/>
<dbReference type="SUPFAM" id="SSF55781">
    <property type="entry name" value="GAF domain-like"/>
    <property type="match status" value="1"/>
</dbReference>
<dbReference type="InterPro" id="IPR036390">
    <property type="entry name" value="WH_DNA-bd_sf"/>
</dbReference>
<keyword evidence="1" id="KW-0805">Transcription regulation</keyword>
<comment type="caution">
    <text evidence="6">The sequence shown here is derived from an EMBL/GenBank/DDBJ whole genome shotgun (WGS) entry which is preliminary data.</text>
</comment>
<dbReference type="SMART" id="SM00346">
    <property type="entry name" value="HTH_ICLR"/>
    <property type="match status" value="1"/>
</dbReference>
<dbReference type="OrthoDB" id="14763at2157"/>
<dbReference type="PROSITE" id="PS51078">
    <property type="entry name" value="ICLR_ED"/>
    <property type="match status" value="1"/>
</dbReference>
<organism evidence="6 7">
    <name type="scientific">Haloterrigena gelatinilytica</name>
    <dbReference type="NCBI Taxonomy" id="2741724"/>
    <lineage>
        <taxon>Archaea</taxon>
        <taxon>Methanobacteriati</taxon>
        <taxon>Methanobacteriota</taxon>
        <taxon>Stenosarchaea group</taxon>
        <taxon>Halobacteria</taxon>
        <taxon>Halobacteriales</taxon>
        <taxon>Natrialbaceae</taxon>
        <taxon>Haloterrigena</taxon>
    </lineage>
</organism>
<keyword evidence="3" id="KW-0804">Transcription</keyword>
<gene>
    <name evidence="6" type="ORF">HT576_22050</name>
</gene>
<dbReference type="PANTHER" id="PTHR30136:SF35">
    <property type="entry name" value="HTH-TYPE TRANSCRIPTIONAL REGULATOR RV1719"/>
    <property type="match status" value="1"/>
</dbReference>
<dbReference type="InterPro" id="IPR014757">
    <property type="entry name" value="Tscrpt_reg_IclR_C"/>
</dbReference>
<dbReference type="PROSITE" id="PS51077">
    <property type="entry name" value="HTH_ICLR"/>
    <property type="match status" value="1"/>
</dbReference>
<dbReference type="InterPro" id="IPR050707">
    <property type="entry name" value="HTH_MetabolicPath_Reg"/>
</dbReference>
<dbReference type="InterPro" id="IPR036388">
    <property type="entry name" value="WH-like_DNA-bd_sf"/>
</dbReference>
<evidence type="ECO:0000313" key="7">
    <source>
        <dbReference type="Proteomes" id="UP000728647"/>
    </source>
</evidence>
<dbReference type="CDD" id="cd00090">
    <property type="entry name" value="HTH_ARSR"/>
    <property type="match status" value="1"/>
</dbReference>
<dbReference type="EMBL" id="JABURA010000003">
    <property type="protein sequence ID" value="NUB93665.1"/>
    <property type="molecule type" value="Genomic_DNA"/>
</dbReference>
<dbReference type="Gene3D" id="3.30.450.40">
    <property type="match status" value="1"/>
</dbReference>
<dbReference type="GO" id="GO:0003700">
    <property type="term" value="F:DNA-binding transcription factor activity"/>
    <property type="evidence" value="ECO:0007669"/>
    <property type="project" value="TreeGrafter"/>
</dbReference>
<feature type="domain" description="IclR-ED" evidence="5">
    <location>
        <begin position="71"/>
        <end position="254"/>
    </location>
</feature>
<dbReference type="InterPro" id="IPR005471">
    <property type="entry name" value="Tscrpt_reg_IclR_N"/>
</dbReference>
<evidence type="ECO:0000256" key="2">
    <source>
        <dbReference type="ARBA" id="ARBA00023125"/>
    </source>
</evidence>
<evidence type="ECO:0000259" key="5">
    <source>
        <dbReference type="PROSITE" id="PS51078"/>
    </source>
</evidence>
<keyword evidence="2" id="KW-0238">DNA-binding</keyword>
<evidence type="ECO:0000313" key="6">
    <source>
        <dbReference type="EMBL" id="NUB93665.1"/>
    </source>
</evidence>
<name>A0A8J8GUF3_9EURY</name>
<dbReference type="Pfam" id="PF01614">
    <property type="entry name" value="IclR_C"/>
    <property type="match status" value="1"/>
</dbReference>
<dbReference type="Gene3D" id="1.10.10.10">
    <property type="entry name" value="Winged helix-like DNA-binding domain superfamily/Winged helix DNA-binding domain"/>
    <property type="match status" value="1"/>
</dbReference>
<dbReference type="Pfam" id="PF09339">
    <property type="entry name" value="HTH_IclR"/>
    <property type="match status" value="1"/>
</dbReference>
<proteinExistence type="predicted"/>